<accession>A0A8S5P8Q0</accession>
<sequence>MTCSIHVSIVRVGSLAINRNKQLYLSKIFSCCI</sequence>
<reference evidence="1" key="1">
    <citation type="journal article" date="2021" name="Proc. Natl. Acad. Sci. U.S.A.">
        <title>A Catalog of Tens of Thousands of Viruses from Human Metagenomes Reveals Hidden Associations with Chronic Diseases.</title>
        <authorList>
            <person name="Tisza M.J."/>
            <person name="Buck C.B."/>
        </authorList>
    </citation>
    <scope>NUCLEOTIDE SEQUENCE</scope>
    <source>
        <strain evidence="1">CtpoI7</strain>
    </source>
</reference>
<protein>
    <submittedName>
        <fullName evidence="1">Uncharacterized protein</fullName>
    </submittedName>
</protein>
<dbReference type="EMBL" id="BK015368">
    <property type="protein sequence ID" value="DAE03567.1"/>
    <property type="molecule type" value="Genomic_DNA"/>
</dbReference>
<organism evidence="1">
    <name type="scientific">Siphoviridae sp. ctpoI7</name>
    <dbReference type="NCBI Taxonomy" id="2825678"/>
    <lineage>
        <taxon>Viruses</taxon>
        <taxon>Duplodnaviria</taxon>
        <taxon>Heunggongvirae</taxon>
        <taxon>Uroviricota</taxon>
        <taxon>Caudoviricetes</taxon>
    </lineage>
</organism>
<evidence type="ECO:0000313" key="1">
    <source>
        <dbReference type="EMBL" id="DAE03567.1"/>
    </source>
</evidence>
<proteinExistence type="predicted"/>
<name>A0A8S5P8Q0_9CAUD</name>